<dbReference type="GO" id="GO:0005737">
    <property type="term" value="C:cytoplasm"/>
    <property type="evidence" value="ECO:0007669"/>
    <property type="project" value="UniProtKB-SubCell"/>
</dbReference>
<dbReference type="InterPro" id="IPR050281">
    <property type="entry name" value="Flavin_monoamine_oxidase"/>
</dbReference>
<dbReference type="AlphaFoldDB" id="A0A433UMB0"/>
<keyword evidence="10" id="KW-1185">Reference proteome</keyword>
<dbReference type="Gene3D" id="3.50.50.60">
    <property type="entry name" value="FAD/NAD(P)-binding domain"/>
    <property type="match status" value="1"/>
</dbReference>
<dbReference type="SUPFAM" id="SSF54373">
    <property type="entry name" value="FAD-linked reductases, C-terminal domain"/>
    <property type="match status" value="1"/>
</dbReference>
<dbReference type="SUPFAM" id="SSF51905">
    <property type="entry name" value="FAD/NAD(P)-binding domain"/>
    <property type="match status" value="1"/>
</dbReference>
<protein>
    <submittedName>
        <fullName evidence="9">Tryptophan 2-monooxygenase</fullName>
    </submittedName>
</protein>
<keyword evidence="7" id="KW-0560">Oxidoreductase</keyword>
<reference evidence="9" key="2">
    <citation type="journal article" date="2019" name="Genome Biol. Evol.">
        <title>Day and night: Metabolic profiles and evolutionary relationships of six axenic non-marine cyanobacteria.</title>
        <authorList>
            <person name="Will S.E."/>
            <person name="Henke P."/>
            <person name="Boedeker C."/>
            <person name="Huang S."/>
            <person name="Brinkmann H."/>
            <person name="Rohde M."/>
            <person name="Jarek M."/>
            <person name="Friedl T."/>
            <person name="Seufert S."/>
            <person name="Schumacher M."/>
            <person name="Overmann J."/>
            <person name="Neumann-Schaal M."/>
            <person name="Petersen J."/>
        </authorList>
    </citation>
    <scope>NUCLEOTIDE SEQUENCE [LARGE SCALE GENOMIC DNA]</scope>
    <source>
        <strain evidence="9">PCC 7102</strain>
    </source>
</reference>
<name>A0A433UMB0_9CYAN</name>
<comment type="similarity">
    <text evidence="3">Belongs to the flavin monoamine oxidase family.</text>
</comment>
<dbReference type="RefSeq" id="WP_127087156.1">
    <property type="nucleotide sequence ID" value="NZ_RSCL01000045.1"/>
</dbReference>
<dbReference type="Pfam" id="PF01593">
    <property type="entry name" value="Amino_oxidase"/>
    <property type="match status" value="2"/>
</dbReference>
<dbReference type="Gene3D" id="3.90.660.10">
    <property type="match status" value="1"/>
</dbReference>
<accession>A0A433UMB0</accession>
<keyword evidence="4" id="KW-0963">Cytoplasm</keyword>
<keyword evidence="5" id="KW-0285">Flavoprotein</keyword>
<evidence type="ECO:0000259" key="8">
    <source>
        <dbReference type="Pfam" id="PF01593"/>
    </source>
</evidence>
<dbReference type="EMBL" id="RSCL01000045">
    <property type="protein sequence ID" value="RUS94965.1"/>
    <property type="molecule type" value="Genomic_DNA"/>
</dbReference>
<evidence type="ECO:0000313" key="10">
    <source>
        <dbReference type="Proteomes" id="UP000271624"/>
    </source>
</evidence>
<comment type="subcellular location">
    <subcellularLocation>
        <location evidence="2">Cytoplasm</location>
    </subcellularLocation>
</comment>
<sequence>MSIYKNFNTIGAASEASEFNGSSWQFSFPNTADFNFNYYKLLEFAQGNAIAQNNNPNARIAIIGAGVAGLLAARELFRSGYTNIDIYEASNRIGGRLYSIPAPNQYTTFEMGAMRMPFFIEPGSGNCVLDYYCTLFGITTQPFPNPGSEAIASTGIYINNGNGPDSKNEYLEPRLDIWLKNEQPPNPLLQIIHSKWTHFADMLIREAKKLYNTDLWEVFWHRLVNYYGAMSFQDLVYKDAISEYDSSIPGYFGGLGMTEQEAWNFDVIGAGDGGWGAFYDISCLYPIRTLLFGFATNHQLIQGKFDHDGNFAPGQQWNQPTKDNLGNQLESPHYLGVQSLPESLFYEPVTSPFVDNISLYQATQLYPGINLYTSNKVNTIEYLGKNSIQIVSDNITSHYNAVIVTVPTWALEMGCVFKNFDSTMLAPSVSLSIKKSHWITSCKVFYPLKQRYWEQPNLNPNNDPIPQVISTDTFIRDVYGLAVTTKSHNDPGVLLVSYTWEDDTVKLQAYQDDATLAEKCLLELDNILTNSKNIQMPISPYVDTSKPVVIHWERQPTYHGCAKLYRKRSWNLDYPLLTYNQQHSAASGIYFAGEAYSVEGGWTEPALRQALDAVIHIVKNTNGTFLNGFDYDANYPQYPQWAPSYKNLD</sequence>
<dbReference type="PANTHER" id="PTHR10742:SF405">
    <property type="entry name" value="PEROXISOMAL N(1)-ACETYL-SPERMINE_SPERMIDINE OXIDASE"/>
    <property type="match status" value="1"/>
</dbReference>
<dbReference type="GO" id="GO:0004497">
    <property type="term" value="F:monooxygenase activity"/>
    <property type="evidence" value="ECO:0007669"/>
    <property type="project" value="UniProtKB-KW"/>
</dbReference>
<dbReference type="GO" id="GO:0046592">
    <property type="term" value="F:polyamine oxidase activity"/>
    <property type="evidence" value="ECO:0007669"/>
    <property type="project" value="TreeGrafter"/>
</dbReference>
<feature type="domain" description="Amine oxidase" evidence="8">
    <location>
        <begin position="67"/>
        <end position="149"/>
    </location>
</feature>
<dbReference type="PANTHER" id="PTHR10742">
    <property type="entry name" value="FLAVIN MONOAMINE OXIDASE"/>
    <property type="match status" value="1"/>
</dbReference>
<dbReference type="Gene3D" id="1.10.405.40">
    <property type="match status" value="1"/>
</dbReference>
<evidence type="ECO:0000256" key="6">
    <source>
        <dbReference type="ARBA" id="ARBA00022827"/>
    </source>
</evidence>
<comment type="caution">
    <text evidence="9">The sequence shown here is derived from an EMBL/GenBank/DDBJ whole genome shotgun (WGS) entry which is preliminary data.</text>
</comment>
<evidence type="ECO:0000256" key="2">
    <source>
        <dbReference type="ARBA" id="ARBA00004496"/>
    </source>
</evidence>
<dbReference type="Proteomes" id="UP000271624">
    <property type="component" value="Unassembled WGS sequence"/>
</dbReference>
<keyword evidence="9" id="KW-0503">Monooxygenase</keyword>
<evidence type="ECO:0000256" key="3">
    <source>
        <dbReference type="ARBA" id="ARBA00005995"/>
    </source>
</evidence>
<evidence type="ECO:0000256" key="4">
    <source>
        <dbReference type="ARBA" id="ARBA00022490"/>
    </source>
</evidence>
<evidence type="ECO:0000256" key="5">
    <source>
        <dbReference type="ARBA" id="ARBA00022630"/>
    </source>
</evidence>
<evidence type="ECO:0000256" key="1">
    <source>
        <dbReference type="ARBA" id="ARBA00001974"/>
    </source>
</evidence>
<gene>
    <name evidence="9" type="ORF">DSM106972_092160</name>
</gene>
<keyword evidence="6" id="KW-0274">FAD</keyword>
<evidence type="ECO:0000256" key="7">
    <source>
        <dbReference type="ARBA" id="ARBA00023002"/>
    </source>
</evidence>
<proteinExistence type="inferred from homology"/>
<dbReference type="InterPro" id="IPR036188">
    <property type="entry name" value="FAD/NAD-bd_sf"/>
</dbReference>
<feature type="domain" description="Amine oxidase" evidence="8">
    <location>
        <begin position="369"/>
        <end position="614"/>
    </location>
</feature>
<organism evidence="9 10">
    <name type="scientific">Dulcicalothrix desertica PCC 7102</name>
    <dbReference type="NCBI Taxonomy" id="232991"/>
    <lineage>
        <taxon>Bacteria</taxon>
        <taxon>Bacillati</taxon>
        <taxon>Cyanobacteriota</taxon>
        <taxon>Cyanophyceae</taxon>
        <taxon>Nostocales</taxon>
        <taxon>Calotrichaceae</taxon>
        <taxon>Dulcicalothrix</taxon>
    </lineage>
</organism>
<reference evidence="9" key="1">
    <citation type="submission" date="2018-12" db="EMBL/GenBank/DDBJ databases">
        <authorList>
            <person name="Will S."/>
            <person name="Neumann-Schaal M."/>
            <person name="Henke P."/>
        </authorList>
    </citation>
    <scope>NUCLEOTIDE SEQUENCE</scope>
    <source>
        <strain evidence="9">PCC 7102</strain>
    </source>
</reference>
<dbReference type="OrthoDB" id="3972913at2"/>
<comment type="cofactor">
    <cofactor evidence="1">
        <name>FAD</name>
        <dbReference type="ChEBI" id="CHEBI:57692"/>
    </cofactor>
</comment>
<dbReference type="InterPro" id="IPR002937">
    <property type="entry name" value="Amino_oxidase"/>
</dbReference>
<evidence type="ECO:0000313" key="9">
    <source>
        <dbReference type="EMBL" id="RUS94965.1"/>
    </source>
</evidence>
<dbReference type="PRINTS" id="PR00419">
    <property type="entry name" value="ADXRDTASE"/>
</dbReference>